<gene>
    <name evidence="3" type="primary">CSON007325</name>
</gene>
<feature type="region of interest" description="Disordered" evidence="2">
    <location>
        <begin position="1"/>
        <end position="47"/>
    </location>
</feature>
<keyword evidence="1" id="KW-0175">Coiled coil</keyword>
<feature type="compositionally biased region" description="Polar residues" evidence="2">
    <location>
        <begin position="434"/>
        <end position="464"/>
    </location>
</feature>
<organism evidence="3">
    <name type="scientific">Culicoides sonorensis</name>
    <name type="common">Biting midge</name>
    <dbReference type="NCBI Taxonomy" id="179676"/>
    <lineage>
        <taxon>Eukaryota</taxon>
        <taxon>Metazoa</taxon>
        <taxon>Ecdysozoa</taxon>
        <taxon>Arthropoda</taxon>
        <taxon>Hexapoda</taxon>
        <taxon>Insecta</taxon>
        <taxon>Pterygota</taxon>
        <taxon>Neoptera</taxon>
        <taxon>Endopterygota</taxon>
        <taxon>Diptera</taxon>
        <taxon>Nematocera</taxon>
        <taxon>Chironomoidea</taxon>
        <taxon>Ceratopogonidae</taxon>
        <taxon>Ceratopogoninae</taxon>
        <taxon>Culicoides</taxon>
        <taxon>Monoculicoides</taxon>
    </lineage>
</organism>
<feature type="region of interest" description="Disordered" evidence="2">
    <location>
        <begin position="422"/>
        <end position="478"/>
    </location>
</feature>
<feature type="compositionally biased region" description="Polar residues" evidence="2">
    <location>
        <begin position="17"/>
        <end position="32"/>
    </location>
</feature>
<feature type="region of interest" description="Disordered" evidence="2">
    <location>
        <begin position="503"/>
        <end position="560"/>
    </location>
</feature>
<dbReference type="VEuPathDB" id="VectorBase:CSON007325"/>
<sequence>MENNEEVENHSMETEGNENNTCIENENSSSGSDDYAEQSPTAEPISGDAQQNAQAFNLLNVFPMMELLQQISHNQTTADLVEFNNRLVAENERLKQQYERAHLEKISLKQDLDLVKSLFAQVQIEMAQCEEGYNSLVDAVEESKKFEKRVAEKTEYLEKALAESCNSKDYNEMKEKLTEMEQKFDNVSQEKDRLKGELDSLLIEMKNVENANANLQEELQQTKEKFINAEHQLKDNGISISTLREKEEQMKQFIGNLRDEITRITNEAEAKAKEYEDALKTLHEEMEQKQGEHQHIVQTMYEGLKEAQSIVQRTTVEMNNQSDQIDDLNAQNEVLRQENDDFRQQNTELLRRIQNFESSLSDLKNFEQENITMKAKLDSVFNELSDVKKQLFEYNRRELNQQKLLNEKEKEILSLKRHILKNGNETPEPLLPNMNASKTSTPKDPQQQVALNYLSETESVSNVKSTKKPLPKPKLNEKPIATVNAAQQQELQAKDPPRRFFKHIQTPGKSSPNVTTASKCGESSKTAAQKVPCYMPQKKSTKPSQSSQQSAPAAASQLECQSSESDIFAMHFDMLNNNNDDSDSDTDCLIISSDSVKKEKN</sequence>
<accession>A0A336KCU8</accession>
<protein>
    <submittedName>
        <fullName evidence="3">CSON007325 protein</fullName>
    </submittedName>
</protein>
<evidence type="ECO:0000313" key="3">
    <source>
        <dbReference type="EMBL" id="SSX02309.1"/>
    </source>
</evidence>
<name>A0A336KCU8_CULSO</name>
<evidence type="ECO:0000256" key="2">
    <source>
        <dbReference type="SAM" id="MobiDB-lite"/>
    </source>
</evidence>
<dbReference type="EMBL" id="UFQT01000278">
    <property type="protein sequence ID" value="SSX22684.1"/>
    <property type="molecule type" value="Genomic_DNA"/>
</dbReference>
<feature type="compositionally biased region" description="Low complexity" evidence="2">
    <location>
        <begin position="536"/>
        <end position="557"/>
    </location>
</feature>
<evidence type="ECO:0000256" key="1">
    <source>
        <dbReference type="SAM" id="Coils"/>
    </source>
</evidence>
<evidence type="ECO:0000313" key="4">
    <source>
        <dbReference type="EMBL" id="SSX22684.1"/>
    </source>
</evidence>
<dbReference type="OMA" id="QNELMIK"/>
<feature type="coiled-coil region" evidence="1">
    <location>
        <begin position="170"/>
        <end position="383"/>
    </location>
</feature>
<feature type="compositionally biased region" description="Polar residues" evidence="2">
    <location>
        <begin position="507"/>
        <end position="527"/>
    </location>
</feature>
<feature type="region of interest" description="Disordered" evidence="2">
    <location>
        <begin position="575"/>
        <end position="601"/>
    </location>
</feature>
<dbReference type="EMBL" id="UFQS01000278">
    <property type="protein sequence ID" value="SSX02309.1"/>
    <property type="molecule type" value="Genomic_DNA"/>
</dbReference>
<reference evidence="3" key="1">
    <citation type="submission" date="2018-04" db="EMBL/GenBank/DDBJ databases">
        <authorList>
            <person name="Go L.Y."/>
            <person name="Mitchell J.A."/>
        </authorList>
    </citation>
    <scope>NUCLEOTIDE SEQUENCE</scope>
    <source>
        <tissue evidence="3">Whole organism</tissue>
    </source>
</reference>
<reference evidence="4" key="2">
    <citation type="submission" date="2018-07" db="EMBL/GenBank/DDBJ databases">
        <authorList>
            <person name="Quirk P.G."/>
            <person name="Krulwich T.A."/>
        </authorList>
    </citation>
    <scope>NUCLEOTIDE SEQUENCE</scope>
</reference>
<proteinExistence type="predicted"/>
<dbReference type="AlphaFoldDB" id="A0A336KCU8"/>
<feature type="coiled-coil region" evidence="1">
    <location>
        <begin position="84"/>
        <end position="111"/>
    </location>
</feature>